<evidence type="ECO:0000313" key="2">
    <source>
        <dbReference type="EMBL" id="KAK4105257.1"/>
    </source>
</evidence>
<evidence type="ECO:0000256" key="1">
    <source>
        <dbReference type="SAM" id="MobiDB-lite"/>
    </source>
</evidence>
<organism evidence="2 3">
    <name type="scientific">Parathielavia hyrcaniae</name>
    <dbReference type="NCBI Taxonomy" id="113614"/>
    <lineage>
        <taxon>Eukaryota</taxon>
        <taxon>Fungi</taxon>
        <taxon>Dikarya</taxon>
        <taxon>Ascomycota</taxon>
        <taxon>Pezizomycotina</taxon>
        <taxon>Sordariomycetes</taxon>
        <taxon>Sordariomycetidae</taxon>
        <taxon>Sordariales</taxon>
        <taxon>Chaetomiaceae</taxon>
        <taxon>Parathielavia</taxon>
    </lineage>
</organism>
<accession>A0AAN6Q7W8</accession>
<feature type="compositionally biased region" description="Basic and acidic residues" evidence="1">
    <location>
        <begin position="34"/>
        <end position="51"/>
    </location>
</feature>
<dbReference type="EMBL" id="MU863625">
    <property type="protein sequence ID" value="KAK4105257.1"/>
    <property type="molecule type" value="Genomic_DNA"/>
</dbReference>
<sequence>MMTTRRAPTSSQHAEFSPTRQIRHPIARAKKKPRTDERPKQTGSWTREEPAGWRTAQQNWPTSDSPSRGIPLHPAATEPQQKKKLKRK</sequence>
<reference evidence="2" key="1">
    <citation type="journal article" date="2023" name="Mol. Phylogenet. Evol.">
        <title>Genome-scale phylogeny and comparative genomics of the fungal order Sordariales.</title>
        <authorList>
            <person name="Hensen N."/>
            <person name="Bonometti L."/>
            <person name="Westerberg I."/>
            <person name="Brannstrom I.O."/>
            <person name="Guillou S."/>
            <person name="Cros-Aarteil S."/>
            <person name="Calhoun S."/>
            <person name="Haridas S."/>
            <person name="Kuo A."/>
            <person name="Mondo S."/>
            <person name="Pangilinan J."/>
            <person name="Riley R."/>
            <person name="LaButti K."/>
            <person name="Andreopoulos B."/>
            <person name="Lipzen A."/>
            <person name="Chen C."/>
            <person name="Yan M."/>
            <person name="Daum C."/>
            <person name="Ng V."/>
            <person name="Clum A."/>
            <person name="Steindorff A."/>
            <person name="Ohm R.A."/>
            <person name="Martin F."/>
            <person name="Silar P."/>
            <person name="Natvig D.O."/>
            <person name="Lalanne C."/>
            <person name="Gautier V."/>
            <person name="Ament-Velasquez S.L."/>
            <person name="Kruys A."/>
            <person name="Hutchinson M.I."/>
            <person name="Powell A.J."/>
            <person name="Barry K."/>
            <person name="Miller A.N."/>
            <person name="Grigoriev I.V."/>
            <person name="Debuchy R."/>
            <person name="Gladieux P."/>
            <person name="Hiltunen Thoren M."/>
            <person name="Johannesson H."/>
        </authorList>
    </citation>
    <scope>NUCLEOTIDE SEQUENCE</scope>
    <source>
        <strain evidence="2">CBS 757.83</strain>
    </source>
</reference>
<dbReference type="Proteomes" id="UP001305647">
    <property type="component" value="Unassembled WGS sequence"/>
</dbReference>
<feature type="region of interest" description="Disordered" evidence="1">
    <location>
        <begin position="1"/>
        <end position="88"/>
    </location>
</feature>
<dbReference type="AlphaFoldDB" id="A0AAN6Q7W8"/>
<feature type="compositionally biased region" description="Polar residues" evidence="1">
    <location>
        <begin position="1"/>
        <end position="20"/>
    </location>
</feature>
<proteinExistence type="predicted"/>
<name>A0AAN6Q7W8_9PEZI</name>
<reference evidence="2" key="2">
    <citation type="submission" date="2023-05" db="EMBL/GenBank/DDBJ databases">
        <authorList>
            <consortium name="Lawrence Berkeley National Laboratory"/>
            <person name="Steindorff A."/>
            <person name="Hensen N."/>
            <person name="Bonometti L."/>
            <person name="Westerberg I."/>
            <person name="Brannstrom I.O."/>
            <person name="Guillou S."/>
            <person name="Cros-Aarteil S."/>
            <person name="Calhoun S."/>
            <person name="Haridas S."/>
            <person name="Kuo A."/>
            <person name="Mondo S."/>
            <person name="Pangilinan J."/>
            <person name="Riley R."/>
            <person name="Labutti K."/>
            <person name="Andreopoulos B."/>
            <person name="Lipzen A."/>
            <person name="Chen C."/>
            <person name="Yanf M."/>
            <person name="Daum C."/>
            <person name="Ng V."/>
            <person name="Clum A."/>
            <person name="Ohm R."/>
            <person name="Martin F."/>
            <person name="Silar P."/>
            <person name="Natvig D."/>
            <person name="Lalanne C."/>
            <person name="Gautier V."/>
            <person name="Ament-Velasquez S.L."/>
            <person name="Kruys A."/>
            <person name="Hutchinson M.I."/>
            <person name="Powell A.J."/>
            <person name="Barry K."/>
            <person name="Miller A.N."/>
            <person name="Grigoriev I.V."/>
            <person name="Debuchy R."/>
            <person name="Gladieux P."/>
            <person name="Thoren M.H."/>
            <person name="Johannesson H."/>
        </authorList>
    </citation>
    <scope>NUCLEOTIDE SEQUENCE</scope>
    <source>
        <strain evidence="2">CBS 757.83</strain>
    </source>
</reference>
<protein>
    <submittedName>
        <fullName evidence="2">Uncharacterized protein</fullName>
    </submittedName>
</protein>
<keyword evidence="3" id="KW-1185">Reference proteome</keyword>
<gene>
    <name evidence="2" type="ORF">N658DRAFT_491719</name>
</gene>
<comment type="caution">
    <text evidence="2">The sequence shown here is derived from an EMBL/GenBank/DDBJ whole genome shotgun (WGS) entry which is preliminary data.</text>
</comment>
<feature type="compositionally biased region" description="Polar residues" evidence="1">
    <location>
        <begin position="55"/>
        <end position="66"/>
    </location>
</feature>
<evidence type="ECO:0000313" key="3">
    <source>
        <dbReference type="Proteomes" id="UP001305647"/>
    </source>
</evidence>
<feature type="compositionally biased region" description="Basic residues" evidence="1">
    <location>
        <begin position="21"/>
        <end position="33"/>
    </location>
</feature>